<name>A0A9Q9AND9_9PEZI</name>
<keyword evidence="1" id="KW-1133">Transmembrane helix</keyword>
<dbReference type="EMBL" id="CP099420">
    <property type="protein sequence ID" value="USW51339.1"/>
    <property type="molecule type" value="Genomic_DNA"/>
</dbReference>
<feature type="transmembrane region" description="Helical" evidence="1">
    <location>
        <begin position="112"/>
        <end position="134"/>
    </location>
</feature>
<proteinExistence type="predicted"/>
<protein>
    <submittedName>
        <fullName evidence="2">Uncharacterized protein</fullName>
    </submittedName>
</protein>
<accession>A0A9Q9AND9</accession>
<keyword evidence="1" id="KW-0812">Transmembrane</keyword>
<evidence type="ECO:0000313" key="3">
    <source>
        <dbReference type="Proteomes" id="UP001056384"/>
    </source>
</evidence>
<evidence type="ECO:0000256" key="1">
    <source>
        <dbReference type="SAM" id="Phobius"/>
    </source>
</evidence>
<sequence length="173" mass="19299">MYAHRQYQASIRECDNPYELQDIPSRSREAINPFDSVLELDDISVERPQPVYPRVKPGSTAAWIRARRETHPYPHITTAPPEEETLSHCPDDVERQSVEKRRPCIMCLDKSVSGLIGMILLLVMVMLVAVGVMASLGKLSAYRNEAGECRMFGGVHVDEYRCEGLKGGGGQGP</sequence>
<evidence type="ECO:0000313" key="2">
    <source>
        <dbReference type="EMBL" id="USW51339.1"/>
    </source>
</evidence>
<dbReference type="Proteomes" id="UP001056384">
    <property type="component" value="Chromosome 3"/>
</dbReference>
<keyword evidence="3" id="KW-1185">Reference proteome</keyword>
<dbReference type="AlphaFoldDB" id="A0A9Q9AND9"/>
<organism evidence="2 3">
    <name type="scientific">Septoria linicola</name>
    <dbReference type="NCBI Taxonomy" id="215465"/>
    <lineage>
        <taxon>Eukaryota</taxon>
        <taxon>Fungi</taxon>
        <taxon>Dikarya</taxon>
        <taxon>Ascomycota</taxon>
        <taxon>Pezizomycotina</taxon>
        <taxon>Dothideomycetes</taxon>
        <taxon>Dothideomycetidae</taxon>
        <taxon>Mycosphaerellales</taxon>
        <taxon>Mycosphaerellaceae</taxon>
        <taxon>Septoria</taxon>
    </lineage>
</organism>
<keyword evidence="1" id="KW-0472">Membrane</keyword>
<reference evidence="2" key="1">
    <citation type="submission" date="2022-06" db="EMBL/GenBank/DDBJ databases">
        <title>Complete genome sequences of two strains of the flax pathogen Septoria linicola.</title>
        <authorList>
            <person name="Lapalu N."/>
            <person name="Simon A."/>
            <person name="Demenou B."/>
            <person name="Paumier D."/>
            <person name="Guillot M.-P."/>
            <person name="Gout L."/>
            <person name="Valade R."/>
        </authorList>
    </citation>
    <scope>NUCLEOTIDE SEQUENCE</scope>
    <source>
        <strain evidence="2">SE15195</strain>
    </source>
</reference>
<gene>
    <name evidence="2" type="ORF">Slin15195_G046580</name>
</gene>